<dbReference type="SUPFAM" id="SSF46785">
    <property type="entry name" value="Winged helix' DNA-binding domain"/>
    <property type="match status" value="1"/>
</dbReference>
<evidence type="ECO:0000256" key="2">
    <source>
        <dbReference type="ARBA" id="ARBA00023015"/>
    </source>
</evidence>
<dbReference type="RefSeq" id="WP_270073876.1">
    <property type="nucleotide sequence ID" value="NZ_JAJAQC010000039.1"/>
</dbReference>
<keyword evidence="7" id="KW-1185">Reference proteome</keyword>
<evidence type="ECO:0000256" key="3">
    <source>
        <dbReference type="ARBA" id="ARBA00023125"/>
    </source>
</evidence>
<dbReference type="EMBL" id="JAJAQC010000039">
    <property type="protein sequence ID" value="MDA0566618.1"/>
    <property type="molecule type" value="Genomic_DNA"/>
</dbReference>
<evidence type="ECO:0000313" key="6">
    <source>
        <dbReference type="EMBL" id="MDA0566618.1"/>
    </source>
</evidence>
<dbReference type="Gene3D" id="1.10.10.10">
    <property type="entry name" value="Winged helix-like DNA-binding domain superfamily/Winged helix DNA-binding domain"/>
    <property type="match status" value="1"/>
</dbReference>
<dbReference type="Gene3D" id="3.40.190.10">
    <property type="entry name" value="Periplasmic binding protein-like II"/>
    <property type="match status" value="2"/>
</dbReference>
<dbReference type="Pfam" id="PF00126">
    <property type="entry name" value="HTH_1"/>
    <property type="match status" value="1"/>
</dbReference>
<dbReference type="PANTHER" id="PTHR30346">
    <property type="entry name" value="TRANSCRIPTIONAL DUAL REGULATOR HCAR-RELATED"/>
    <property type="match status" value="1"/>
</dbReference>
<evidence type="ECO:0000256" key="4">
    <source>
        <dbReference type="ARBA" id="ARBA00023163"/>
    </source>
</evidence>
<dbReference type="GO" id="GO:0003700">
    <property type="term" value="F:DNA-binding transcription factor activity"/>
    <property type="evidence" value="ECO:0007669"/>
    <property type="project" value="InterPro"/>
</dbReference>
<keyword evidence="3" id="KW-0238">DNA-binding</keyword>
<organism evidence="6 7">
    <name type="scientific">Streptomonospora mangrovi</name>
    <dbReference type="NCBI Taxonomy" id="2883123"/>
    <lineage>
        <taxon>Bacteria</taxon>
        <taxon>Bacillati</taxon>
        <taxon>Actinomycetota</taxon>
        <taxon>Actinomycetes</taxon>
        <taxon>Streptosporangiales</taxon>
        <taxon>Nocardiopsidaceae</taxon>
        <taxon>Streptomonospora</taxon>
    </lineage>
</organism>
<dbReference type="Proteomes" id="UP001140076">
    <property type="component" value="Unassembled WGS sequence"/>
</dbReference>
<protein>
    <submittedName>
        <fullName evidence="6">LysR family transcriptional regulator</fullName>
    </submittedName>
</protein>
<feature type="domain" description="HTH lysR-type" evidence="5">
    <location>
        <begin position="4"/>
        <end position="61"/>
    </location>
</feature>
<dbReference type="InterPro" id="IPR036390">
    <property type="entry name" value="WH_DNA-bd_sf"/>
</dbReference>
<keyword evidence="4" id="KW-0804">Transcription</keyword>
<dbReference type="GO" id="GO:0003677">
    <property type="term" value="F:DNA binding"/>
    <property type="evidence" value="ECO:0007669"/>
    <property type="project" value="UniProtKB-KW"/>
</dbReference>
<dbReference type="SUPFAM" id="SSF53850">
    <property type="entry name" value="Periplasmic binding protein-like II"/>
    <property type="match status" value="1"/>
</dbReference>
<dbReference type="InterPro" id="IPR000847">
    <property type="entry name" value="LysR_HTH_N"/>
</dbReference>
<sequence>MEDFDVREIRYFLAVAEERNFSRAAARLGMSQPPLSRAVKRMERRLGAPLFERGHRALRLTAAGLTLRDEGRKVLEVVSAATRRTRRAARAAPALTATAEPGRGTEVLRRIVDAYAALPGAPATAIAVSGYRAPAAAVRGGHADIAVISTPYDRRGLAVLPLLEERRVAAVPAAHPLASRAELRCADLAGEPFPRWPGDTDAARRYVTGQDRADADRAEPGEAAEDPAGPLVHDMQQLLEVVGLGQALALVPHHVAERNPRPDVVYLPVADASPYAMALAWPDDPAGLLCPAVDLFVKTAIDVVGAPVDSPRGTVGTVDAVGAGPA</sequence>
<dbReference type="PANTHER" id="PTHR30346:SF0">
    <property type="entry name" value="HCA OPERON TRANSCRIPTIONAL ACTIVATOR HCAR"/>
    <property type="match status" value="1"/>
</dbReference>
<dbReference type="PRINTS" id="PR00039">
    <property type="entry name" value="HTHLYSR"/>
</dbReference>
<gene>
    <name evidence="6" type="ORF">LG943_20215</name>
</gene>
<dbReference type="InterPro" id="IPR036388">
    <property type="entry name" value="WH-like_DNA-bd_sf"/>
</dbReference>
<dbReference type="PROSITE" id="PS50931">
    <property type="entry name" value="HTH_LYSR"/>
    <property type="match status" value="1"/>
</dbReference>
<dbReference type="GO" id="GO:0032993">
    <property type="term" value="C:protein-DNA complex"/>
    <property type="evidence" value="ECO:0007669"/>
    <property type="project" value="TreeGrafter"/>
</dbReference>
<proteinExistence type="inferred from homology"/>
<dbReference type="Pfam" id="PF03466">
    <property type="entry name" value="LysR_substrate"/>
    <property type="match status" value="1"/>
</dbReference>
<evidence type="ECO:0000256" key="1">
    <source>
        <dbReference type="ARBA" id="ARBA00009437"/>
    </source>
</evidence>
<dbReference type="InterPro" id="IPR005119">
    <property type="entry name" value="LysR_subst-bd"/>
</dbReference>
<accession>A0A9X3NNM4</accession>
<comment type="similarity">
    <text evidence="1">Belongs to the LysR transcriptional regulatory family.</text>
</comment>
<comment type="caution">
    <text evidence="6">The sequence shown here is derived from an EMBL/GenBank/DDBJ whole genome shotgun (WGS) entry which is preliminary data.</text>
</comment>
<keyword evidence="2" id="KW-0805">Transcription regulation</keyword>
<evidence type="ECO:0000313" key="7">
    <source>
        <dbReference type="Proteomes" id="UP001140076"/>
    </source>
</evidence>
<evidence type="ECO:0000259" key="5">
    <source>
        <dbReference type="PROSITE" id="PS50931"/>
    </source>
</evidence>
<dbReference type="FunFam" id="1.10.10.10:FF:000001">
    <property type="entry name" value="LysR family transcriptional regulator"/>
    <property type="match status" value="1"/>
</dbReference>
<dbReference type="AlphaFoldDB" id="A0A9X3NNM4"/>
<name>A0A9X3NNM4_9ACTN</name>
<reference evidence="6" key="1">
    <citation type="submission" date="2021-10" db="EMBL/GenBank/DDBJ databases">
        <title>Streptomonospora sp. nov., isolated from mangrove soil.</title>
        <authorList>
            <person name="Chen X."/>
            <person name="Ge X."/>
            <person name="Liu W."/>
        </authorList>
    </citation>
    <scope>NUCLEOTIDE SEQUENCE</scope>
    <source>
        <strain evidence="6">S1-112</strain>
    </source>
</reference>